<accession>A0A0A1ZK30</accession>
<evidence type="ECO:0000313" key="2">
    <source>
        <dbReference type="Proteomes" id="UP000030598"/>
    </source>
</evidence>
<protein>
    <submittedName>
        <fullName evidence="1">Uncharacterized protein</fullName>
    </submittedName>
</protein>
<dbReference type="EMBL" id="JNAH01000003">
    <property type="protein sequence ID" value="KGF88579.1"/>
    <property type="molecule type" value="Genomic_DNA"/>
</dbReference>
<dbReference type="OrthoDB" id="541399at2"/>
<gene>
    <name evidence="1" type="ORF">EU91_0513</name>
</gene>
<sequence>MKVIPSSPYAPFNSKEWNFLISKNAKFENTPIKIQKKFYRTFTLKKIEKNELLKEKNELHQQMQLLFG</sequence>
<dbReference type="Proteomes" id="UP000030598">
    <property type="component" value="Unassembled WGS sequence"/>
</dbReference>
<dbReference type="AlphaFoldDB" id="A0A0A1ZK30"/>
<organism evidence="1 2">
    <name type="scientific">Prochlorococcus marinus str. GP2</name>
    <dbReference type="NCBI Taxonomy" id="59925"/>
    <lineage>
        <taxon>Bacteria</taxon>
        <taxon>Bacillati</taxon>
        <taxon>Cyanobacteriota</taxon>
        <taxon>Cyanophyceae</taxon>
        <taxon>Synechococcales</taxon>
        <taxon>Prochlorococcaceae</taxon>
        <taxon>Prochlorococcus</taxon>
    </lineage>
</organism>
<comment type="caution">
    <text evidence="1">The sequence shown here is derived from an EMBL/GenBank/DDBJ whole genome shotgun (WGS) entry which is preliminary data.</text>
</comment>
<reference evidence="2" key="1">
    <citation type="journal article" date="2014" name="Sci. Data">
        <title>Genomes of diverse isolates of the marine cyanobacterium Prochlorococcus.</title>
        <authorList>
            <person name="Biller S."/>
            <person name="Berube P."/>
            <person name="Thompson J."/>
            <person name="Kelly L."/>
            <person name="Roggensack S."/>
            <person name="Awad L."/>
            <person name="Roache-Johnson K."/>
            <person name="Ding H."/>
            <person name="Giovannoni S.J."/>
            <person name="Moore L.R."/>
            <person name="Chisholm S.W."/>
        </authorList>
    </citation>
    <scope>NUCLEOTIDE SEQUENCE [LARGE SCALE GENOMIC DNA]</scope>
    <source>
        <strain evidence="2">GP2</strain>
    </source>
</reference>
<evidence type="ECO:0000313" key="1">
    <source>
        <dbReference type="EMBL" id="KGF88579.1"/>
    </source>
</evidence>
<proteinExistence type="predicted"/>
<dbReference type="STRING" id="59925.EU91_0513"/>
<name>A0A0A1ZK30_PROMR</name>
<dbReference type="RefSeq" id="WP_032524082.1">
    <property type="nucleotide sequence ID" value="NZ_CP138934.1"/>
</dbReference>